<protein>
    <recommendedName>
        <fullName evidence="1">Integrase catalytic domain-containing protein</fullName>
    </recommendedName>
</protein>
<dbReference type="PROSITE" id="PS50994">
    <property type="entry name" value="INTEGRASE"/>
    <property type="match status" value="1"/>
</dbReference>
<dbReference type="GO" id="GO:0015074">
    <property type="term" value="P:DNA integration"/>
    <property type="evidence" value="ECO:0007669"/>
    <property type="project" value="InterPro"/>
</dbReference>
<dbReference type="InterPro" id="IPR036397">
    <property type="entry name" value="RNaseH_sf"/>
</dbReference>
<reference evidence="2 3" key="1">
    <citation type="submission" date="2021-09" db="EMBL/GenBank/DDBJ databases">
        <title>Genomic insights and catalytic innovation underlie evolution of tropane alkaloids biosynthesis.</title>
        <authorList>
            <person name="Wang Y.-J."/>
            <person name="Tian T."/>
            <person name="Huang J.-P."/>
            <person name="Huang S.-X."/>
        </authorList>
    </citation>
    <scope>NUCLEOTIDE SEQUENCE [LARGE SCALE GENOMIC DNA]</scope>
    <source>
        <strain evidence="2">KIB-2018</strain>
        <tissue evidence="2">Leaf</tissue>
    </source>
</reference>
<dbReference type="Proteomes" id="UP001159364">
    <property type="component" value="Linkage Group LG10"/>
</dbReference>
<evidence type="ECO:0000313" key="3">
    <source>
        <dbReference type="Proteomes" id="UP001159364"/>
    </source>
</evidence>
<dbReference type="EMBL" id="JAIWQS010000010">
    <property type="protein sequence ID" value="KAJ8752708.1"/>
    <property type="molecule type" value="Genomic_DNA"/>
</dbReference>
<dbReference type="GO" id="GO:0003676">
    <property type="term" value="F:nucleic acid binding"/>
    <property type="evidence" value="ECO:0007669"/>
    <property type="project" value="InterPro"/>
</dbReference>
<feature type="domain" description="Integrase catalytic" evidence="1">
    <location>
        <begin position="1"/>
        <end position="126"/>
    </location>
</feature>
<proteinExistence type="predicted"/>
<dbReference type="SUPFAM" id="SSF53098">
    <property type="entry name" value="Ribonuclease H-like"/>
    <property type="match status" value="1"/>
</dbReference>
<dbReference type="AlphaFoldDB" id="A0AAV8SKX2"/>
<evidence type="ECO:0000313" key="2">
    <source>
        <dbReference type="EMBL" id="KAJ8752708.1"/>
    </source>
</evidence>
<dbReference type="Gene3D" id="3.30.420.10">
    <property type="entry name" value="Ribonuclease H-like superfamily/Ribonuclease H"/>
    <property type="match status" value="1"/>
</dbReference>
<organism evidence="2 3">
    <name type="scientific">Erythroxylum novogranatense</name>
    <dbReference type="NCBI Taxonomy" id="1862640"/>
    <lineage>
        <taxon>Eukaryota</taxon>
        <taxon>Viridiplantae</taxon>
        <taxon>Streptophyta</taxon>
        <taxon>Embryophyta</taxon>
        <taxon>Tracheophyta</taxon>
        <taxon>Spermatophyta</taxon>
        <taxon>Magnoliopsida</taxon>
        <taxon>eudicotyledons</taxon>
        <taxon>Gunneridae</taxon>
        <taxon>Pentapetalae</taxon>
        <taxon>rosids</taxon>
        <taxon>fabids</taxon>
        <taxon>Malpighiales</taxon>
        <taxon>Erythroxylaceae</taxon>
        <taxon>Erythroxylum</taxon>
    </lineage>
</organism>
<dbReference type="InterPro" id="IPR050951">
    <property type="entry name" value="Retrovirus_Pol_polyprotein"/>
</dbReference>
<dbReference type="InterPro" id="IPR001584">
    <property type="entry name" value="Integrase_cat-core"/>
</dbReference>
<name>A0AAV8SKX2_9ROSI</name>
<dbReference type="PANTHER" id="PTHR37984:SF5">
    <property type="entry name" value="PROTEIN NYNRIN-LIKE"/>
    <property type="match status" value="1"/>
</dbReference>
<comment type="caution">
    <text evidence="2">The sequence shown here is derived from an EMBL/GenBank/DDBJ whole genome shotgun (WGS) entry which is preliminary data.</text>
</comment>
<sequence length="208" mass="24034">MTERVLFLGYIVSSERIHVDGKKEIVRLHGIPKIITSDRDVKFLAHFWIVLWKCFGTELHYSSTVHPQTDGQTEVVNHTLGNLLRCIYNDKKTSWDLALPQVEFAYNSSVNSSTKKTSFDFVYRKASAQTVDLIALPTDSNEKYKIAADKHRRFQSFKVGDQVMVYLRKERGGEHSLQVERSDVDQLSLDYMEDLDRDKVCGKMRKKA</sequence>
<keyword evidence="3" id="KW-1185">Reference proteome</keyword>
<evidence type="ECO:0000259" key="1">
    <source>
        <dbReference type="PROSITE" id="PS50994"/>
    </source>
</evidence>
<dbReference type="PANTHER" id="PTHR37984">
    <property type="entry name" value="PROTEIN CBG26694"/>
    <property type="match status" value="1"/>
</dbReference>
<gene>
    <name evidence="2" type="ORF">K2173_007018</name>
</gene>
<accession>A0AAV8SKX2</accession>
<dbReference type="InterPro" id="IPR012337">
    <property type="entry name" value="RNaseH-like_sf"/>
</dbReference>